<organism evidence="1 2">
    <name type="scientific">Halobacillus faecis</name>
    <dbReference type="NCBI Taxonomy" id="360184"/>
    <lineage>
        <taxon>Bacteria</taxon>
        <taxon>Bacillati</taxon>
        <taxon>Bacillota</taxon>
        <taxon>Bacilli</taxon>
        <taxon>Bacillales</taxon>
        <taxon>Bacillaceae</taxon>
        <taxon>Halobacillus</taxon>
    </lineage>
</organism>
<sequence length="71" mass="7717">MENPVAVNAKVDGRCFFIGGKVDVRSGLLDSGNEKVMGIVSDGFQSFTTSFVNIWSFIVFDIKGLIPALNF</sequence>
<reference evidence="1 2" key="1">
    <citation type="submission" date="2019-07" db="EMBL/GenBank/DDBJ databases">
        <title>Whole genome shotgun sequence of Halobacillus faecis NBRC 103569.</title>
        <authorList>
            <person name="Hosoyama A."/>
            <person name="Uohara A."/>
            <person name="Ohji S."/>
            <person name="Ichikawa N."/>
        </authorList>
    </citation>
    <scope>NUCLEOTIDE SEQUENCE [LARGE SCALE GENOMIC DNA]</scope>
    <source>
        <strain evidence="1 2">NBRC 103569</strain>
    </source>
</reference>
<dbReference type="AlphaFoldDB" id="A0A511WLV2"/>
<proteinExistence type="predicted"/>
<dbReference type="EMBL" id="BJYD01000003">
    <property type="protein sequence ID" value="GEN52090.1"/>
    <property type="molecule type" value="Genomic_DNA"/>
</dbReference>
<dbReference type="Proteomes" id="UP000321886">
    <property type="component" value="Unassembled WGS sequence"/>
</dbReference>
<gene>
    <name evidence="1" type="ORF">HFA01_03520</name>
</gene>
<keyword evidence="2" id="KW-1185">Reference proteome</keyword>
<accession>A0A511WLV2</accession>
<name>A0A511WLV2_9BACI</name>
<protein>
    <submittedName>
        <fullName evidence="1">Uncharacterized protein</fullName>
    </submittedName>
</protein>
<comment type="caution">
    <text evidence="1">The sequence shown here is derived from an EMBL/GenBank/DDBJ whole genome shotgun (WGS) entry which is preliminary data.</text>
</comment>
<evidence type="ECO:0000313" key="1">
    <source>
        <dbReference type="EMBL" id="GEN52090.1"/>
    </source>
</evidence>
<evidence type="ECO:0000313" key="2">
    <source>
        <dbReference type="Proteomes" id="UP000321886"/>
    </source>
</evidence>